<feature type="domain" description="Peptidase M12B" evidence="8">
    <location>
        <begin position="174"/>
        <end position="405"/>
    </location>
</feature>
<accession>A0A0K8RHN8</accession>
<reference evidence="9" key="1">
    <citation type="submission" date="2012-12" db="EMBL/GenBank/DDBJ databases">
        <title>Identification and characterization of a phenylalanine ammonia-lyase gene family in Isatis indigotica Fort.</title>
        <authorList>
            <person name="Liu Q."/>
            <person name="Chen J."/>
            <person name="Zhou X."/>
            <person name="Di P."/>
            <person name="Xiao Y."/>
            <person name="Xuan H."/>
            <person name="Zhang L."/>
            <person name="Chen W."/>
        </authorList>
    </citation>
    <scope>NUCLEOTIDE SEQUENCE</scope>
    <source>
        <tissue evidence="9">Salivary gland</tissue>
    </source>
</reference>
<feature type="binding site" evidence="5">
    <location>
        <position position="334"/>
    </location>
    <ligand>
        <name>Zn(2+)</name>
        <dbReference type="ChEBI" id="CHEBI:29105"/>
        <note>catalytic</note>
    </ligand>
</feature>
<evidence type="ECO:0000256" key="1">
    <source>
        <dbReference type="ARBA" id="ARBA00022670"/>
    </source>
</evidence>
<keyword evidence="1 9" id="KW-0645">Protease</keyword>
<comment type="caution">
    <text evidence="5">Lacks conserved residue(s) required for the propagation of feature annotation.</text>
</comment>
<dbReference type="GO" id="GO:0046872">
    <property type="term" value="F:metal ion binding"/>
    <property type="evidence" value="ECO:0007669"/>
    <property type="project" value="UniProtKB-KW"/>
</dbReference>
<evidence type="ECO:0000256" key="6">
    <source>
        <dbReference type="SAM" id="MobiDB-lite"/>
    </source>
</evidence>
<dbReference type="EMBL" id="GADI01003188">
    <property type="protein sequence ID" value="JAA70620.1"/>
    <property type="molecule type" value="mRNA"/>
</dbReference>
<keyword evidence="4 9" id="KW-0482">Metalloprotease</keyword>
<evidence type="ECO:0000256" key="2">
    <source>
        <dbReference type="ARBA" id="ARBA00022801"/>
    </source>
</evidence>
<organism evidence="9">
    <name type="scientific">Ixodes ricinus</name>
    <name type="common">Common tick</name>
    <name type="synonym">Acarus ricinus</name>
    <dbReference type="NCBI Taxonomy" id="34613"/>
    <lineage>
        <taxon>Eukaryota</taxon>
        <taxon>Metazoa</taxon>
        <taxon>Ecdysozoa</taxon>
        <taxon>Arthropoda</taxon>
        <taxon>Chelicerata</taxon>
        <taxon>Arachnida</taxon>
        <taxon>Acari</taxon>
        <taxon>Parasitiformes</taxon>
        <taxon>Ixodida</taxon>
        <taxon>Ixodoidea</taxon>
        <taxon>Ixodidae</taxon>
        <taxon>Ixodinae</taxon>
        <taxon>Ixodes</taxon>
    </lineage>
</organism>
<feature type="chain" id="PRO_5005517669" evidence="7">
    <location>
        <begin position="21"/>
        <end position="549"/>
    </location>
</feature>
<feature type="region of interest" description="Disordered" evidence="6">
    <location>
        <begin position="490"/>
        <end position="510"/>
    </location>
</feature>
<dbReference type="SUPFAM" id="SSF55486">
    <property type="entry name" value="Metalloproteases ('zincins'), catalytic domain"/>
    <property type="match status" value="1"/>
</dbReference>
<evidence type="ECO:0000256" key="3">
    <source>
        <dbReference type="ARBA" id="ARBA00022833"/>
    </source>
</evidence>
<dbReference type="Gene3D" id="3.40.1620.60">
    <property type="match status" value="1"/>
</dbReference>
<evidence type="ECO:0000259" key="8">
    <source>
        <dbReference type="PROSITE" id="PS50215"/>
    </source>
</evidence>
<keyword evidence="7" id="KW-0732">Signal</keyword>
<feature type="signal peptide" evidence="7">
    <location>
        <begin position="1"/>
        <end position="20"/>
    </location>
</feature>
<proteinExistence type="evidence at transcript level"/>
<evidence type="ECO:0000256" key="4">
    <source>
        <dbReference type="ARBA" id="ARBA00023049"/>
    </source>
</evidence>
<evidence type="ECO:0000256" key="5">
    <source>
        <dbReference type="PROSITE-ProRule" id="PRU00276"/>
    </source>
</evidence>
<keyword evidence="5" id="KW-0479">Metal-binding</keyword>
<evidence type="ECO:0000256" key="7">
    <source>
        <dbReference type="SAM" id="SignalP"/>
    </source>
</evidence>
<dbReference type="GO" id="GO:0004222">
    <property type="term" value="F:metalloendopeptidase activity"/>
    <property type="evidence" value="ECO:0007669"/>
    <property type="project" value="InterPro"/>
</dbReference>
<evidence type="ECO:0000313" key="9">
    <source>
        <dbReference type="EMBL" id="JAA70620.1"/>
    </source>
</evidence>
<protein>
    <submittedName>
        <fullName evidence="9">Putative metalloprotease</fullName>
    </submittedName>
</protein>
<dbReference type="GO" id="GO:0006509">
    <property type="term" value="P:membrane protein ectodomain proteolysis"/>
    <property type="evidence" value="ECO:0007669"/>
    <property type="project" value="TreeGrafter"/>
</dbReference>
<dbReference type="Gene3D" id="3.40.390.10">
    <property type="entry name" value="Collagenase (Catalytic Domain)"/>
    <property type="match status" value="1"/>
</dbReference>
<dbReference type="AlphaFoldDB" id="A0A0K8RHN8"/>
<dbReference type="InterPro" id="IPR001590">
    <property type="entry name" value="Peptidase_M12B"/>
</dbReference>
<feature type="active site" evidence="5">
    <location>
        <position position="335"/>
    </location>
</feature>
<keyword evidence="2" id="KW-0378">Hydrolase</keyword>
<feature type="binding site" evidence="5">
    <location>
        <position position="344"/>
    </location>
    <ligand>
        <name>Zn(2+)</name>
        <dbReference type="ChEBI" id="CHEBI:29105"/>
        <note>catalytic</note>
    </ligand>
</feature>
<dbReference type="PANTHER" id="PTHR11905:SF159">
    <property type="entry name" value="ADAM METALLOPROTEASE"/>
    <property type="match status" value="1"/>
</dbReference>
<dbReference type="InterPro" id="IPR024079">
    <property type="entry name" value="MetalloPept_cat_dom_sf"/>
</dbReference>
<dbReference type="PROSITE" id="PS50215">
    <property type="entry name" value="ADAM_MEPRO"/>
    <property type="match status" value="1"/>
</dbReference>
<sequence>MSALLALLFVCAMVVEGLQAGPSAEYVVYPRLLEARGMNGEKLVHINEKLILRLEKSSVVAENFVVSSLYGDKQVDTIVDGREVEKNIYHDKSQMAVVSVKEKDGSLEVSGSLGHTLRIAPLPLMGRSEDGRMAHRVFEIEDPAQFKTDYIVPTERSNLARRPIRPQVQIPTEFLVEVGFIFDQHHSLHFPTEASLLEYAALSVKMVNLRYAATSSPKIQFVLVSVVILKAGDSFTRTIEAADDLRPRTHRKKYMLSDITLRNLANAVQTKKVNVLADLIVLITSLDLADYESGRLSNSVLGVAYLGGLCTVHMRVAQSEDVPHTHSMVPILTHELGHSLGMVHDGDPPVYSTPGNEHRVCNPNDGFTMAPVAHGERMGQWSSCSLDQVRGFARTLKEACFLLLSPKHYAINMTELPGAKLTKLQLCKLTYPGFSGMTTYSKPESKKKCSVYCCPAEYNGRCLHAALTDGMECGNGYHCLKHECVKKTTHQIPRPAPPTRHTTRSTTTTARTRRTFPNRNNWWPFWPYTGRDKTNPDSKSSYQSRMDAV</sequence>
<feature type="binding site" evidence="5">
    <location>
        <position position="338"/>
    </location>
    <ligand>
        <name>Zn(2+)</name>
        <dbReference type="ChEBI" id="CHEBI:29105"/>
        <note>catalytic</note>
    </ligand>
</feature>
<dbReference type="PANTHER" id="PTHR11905">
    <property type="entry name" value="ADAM A DISINTEGRIN AND METALLOPROTEASE DOMAIN"/>
    <property type="match status" value="1"/>
</dbReference>
<dbReference type="Pfam" id="PF01421">
    <property type="entry name" value="Reprolysin"/>
    <property type="match status" value="1"/>
</dbReference>
<keyword evidence="3 5" id="KW-0862">Zinc</keyword>
<name>A0A0K8RHN8_IXORI</name>